<evidence type="ECO:0000259" key="2">
    <source>
        <dbReference type="Pfam" id="PF05170"/>
    </source>
</evidence>
<organism evidence="3 4">
    <name type="scientific">Aureimonas ureilytica</name>
    <dbReference type="NCBI Taxonomy" id="401562"/>
    <lineage>
        <taxon>Bacteria</taxon>
        <taxon>Pseudomonadati</taxon>
        <taxon>Pseudomonadota</taxon>
        <taxon>Alphaproteobacteria</taxon>
        <taxon>Hyphomicrobiales</taxon>
        <taxon>Aurantimonadaceae</taxon>
        <taxon>Aureimonas</taxon>
    </lineage>
</organism>
<protein>
    <recommendedName>
        <fullName evidence="2">AsmA domain-containing protein</fullName>
    </recommendedName>
</protein>
<sequence length="1230" mass="128258">MRLFIILGGVLIACLLALWVGPRFVDWTTYRSAFETETSRLLGQPVEVRGAVSARLLPFPSIAFNDVVVGDAGDPILTLSAFRMDAELAPFLSGEVRIFNTEMDRPNLSLDIDKAGQVRWPVAASQLPANLPVVFEKVRIAGGSVALTDQRVDRRIQLSDIDADLSARSLLGPITGAGTLRLDGRLLRVSLSTGVAPGDGTLPLRVTAESDAPSLSVTLSGTASRVPGKPMLDGTMTFRTPLAVQKAQAAGQRETGSASTPPIQMQAGFTLSPQLVALSDLRASVGAAEAPYLVTGAASLNFAPIPHFDVDLSGQEVDLDRLAPAESTSGTAPSLAERIAGIREALSRLPASPLPGRLRLSLPIVTIGDTSIREVSFAGSPSQEGWSIDKLSGEFPGRTLVEASGLADLSAKPGFRGSLLVAARQPASFFGWAGLGGIPALAQLDQAGLQAKVNLSASDQSLDDLELNLGGQTLRGAIDRAVRPEGVTTDVELRGGAVDLEPLLALARLRPQPAGGVPERIELQWAAGPMRYAGVVADHVEADMALSGETLDIGSFDADGLAGADLHVEGTVANLSSAPVPDLSLDVSADEPARFLAFLRSRLPDSPLLQVADARAASLGPLSLSGTVSPTAIAGRTDLVAQLAGTAAGTDLTVRLALENGLAAAWKDGRFGLEMGLRNEKPVELLGQLGLSALDLGAPGPLSVRLTSSGNPGEGAAVSLSGEAPGSRLALEGTAALSPAGLRSLDGRLTLSSDDAALWLTTLGIAAGQGLETLPVEGGAQLRWFGGDWVVSDVRGQVNGQPVEGQLSAAGGSDMIGRLKLDHLSLDWLQTILTGIVPEEEGVGARAFAAPLLPQRPLRLSLEAGALDGAPIEMTNISAQLNSSATELSVPTFAAKIGEGRLEGRGRFSNVGGLVGTEWTLDVEGRPVRLGEGENAILSGVLGGRLSFKAGGQSFDALRLSVDGTGEATLTDAKISAVAPSLMGSVLEEAGKPGFSATSDAVTRLVDAAQRGQSLTASSITAPLRLANGALQIGPIRLDAAGGVLSGEARIGLADRALSGRFELALSKPAEEDVVDAPDPALIYDLSGTLAAPRRAMGVEPLTSYLASRAYQLEQARVRSLEEALRETVRLRRETRFYEAREKTRQTLRDARIKAEEDARRAETEQREREAAEAERRRAEEAAARPQPAPQRSVPAPAALDLEAPPVAVPPPQPSEGFRNLPGVEPLQRF</sequence>
<evidence type="ECO:0000313" key="4">
    <source>
        <dbReference type="Proteomes" id="UP000078272"/>
    </source>
</evidence>
<proteinExistence type="predicted"/>
<feature type="compositionally biased region" description="Basic and acidic residues" evidence="1">
    <location>
        <begin position="1143"/>
        <end position="1183"/>
    </location>
</feature>
<dbReference type="Proteomes" id="UP000078272">
    <property type="component" value="Unassembled WGS sequence"/>
</dbReference>
<name>A0A175RAT9_9HYPH</name>
<evidence type="ECO:0000313" key="3">
    <source>
        <dbReference type="EMBL" id="KTQ96841.1"/>
    </source>
</evidence>
<dbReference type="PANTHER" id="PTHR30441:SF4">
    <property type="entry name" value="PROTEIN ASMA"/>
    <property type="match status" value="1"/>
</dbReference>
<dbReference type="STRING" id="401562.NS365_12735"/>
<dbReference type="OrthoDB" id="9816380at2"/>
<evidence type="ECO:0000256" key="1">
    <source>
        <dbReference type="SAM" id="MobiDB-lite"/>
    </source>
</evidence>
<dbReference type="InterPro" id="IPR007844">
    <property type="entry name" value="AsmA"/>
</dbReference>
<gene>
    <name evidence="3" type="ORF">NS226_06965</name>
</gene>
<feature type="domain" description="AsmA" evidence="2">
    <location>
        <begin position="3"/>
        <end position="184"/>
    </location>
</feature>
<reference evidence="3 4" key="1">
    <citation type="journal article" date="2016" name="Front. Microbiol.">
        <title>Genomic Resource of Rice Seed Associated Bacteria.</title>
        <authorList>
            <person name="Midha S."/>
            <person name="Bansal K."/>
            <person name="Sharma S."/>
            <person name="Kumar N."/>
            <person name="Patil P.P."/>
            <person name="Chaudhry V."/>
            <person name="Patil P.B."/>
        </authorList>
    </citation>
    <scope>NUCLEOTIDE SEQUENCE [LARGE SCALE GENOMIC DNA]</scope>
    <source>
        <strain evidence="3 4">NS226</strain>
    </source>
</reference>
<dbReference type="PATRIC" id="fig|401562.3.peg.685"/>
<dbReference type="InterPro" id="IPR052894">
    <property type="entry name" value="AsmA-related"/>
</dbReference>
<dbReference type="AlphaFoldDB" id="A0A175RAT9"/>
<accession>A0A175RAT9</accession>
<dbReference type="Pfam" id="PF05170">
    <property type="entry name" value="AsmA"/>
    <property type="match status" value="1"/>
</dbReference>
<feature type="region of interest" description="Disordered" evidence="1">
    <location>
        <begin position="1143"/>
        <end position="1230"/>
    </location>
</feature>
<dbReference type="EMBL" id="LDPZ01000013">
    <property type="protein sequence ID" value="KTQ96841.1"/>
    <property type="molecule type" value="Genomic_DNA"/>
</dbReference>
<dbReference type="GO" id="GO:0005886">
    <property type="term" value="C:plasma membrane"/>
    <property type="evidence" value="ECO:0007669"/>
    <property type="project" value="TreeGrafter"/>
</dbReference>
<comment type="caution">
    <text evidence="3">The sequence shown here is derived from an EMBL/GenBank/DDBJ whole genome shotgun (WGS) entry which is preliminary data.</text>
</comment>
<dbReference type="PANTHER" id="PTHR30441">
    <property type="entry name" value="DUF748 DOMAIN-CONTAINING PROTEIN"/>
    <property type="match status" value="1"/>
</dbReference>
<dbReference type="GO" id="GO:0090313">
    <property type="term" value="P:regulation of protein targeting to membrane"/>
    <property type="evidence" value="ECO:0007669"/>
    <property type="project" value="TreeGrafter"/>
</dbReference>
<feature type="compositionally biased region" description="Low complexity" evidence="1">
    <location>
        <begin position="1184"/>
        <end position="1206"/>
    </location>
</feature>
<dbReference type="RefSeq" id="WP_058634356.1">
    <property type="nucleotide sequence ID" value="NZ_LDPZ01000013.1"/>
</dbReference>